<dbReference type="SUPFAM" id="SSF56194">
    <property type="entry name" value="Uridine diphospho-N-Acetylenolpyruvylglucosamine reductase, MurB, C-terminal domain"/>
    <property type="match status" value="1"/>
</dbReference>
<dbReference type="GO" id="GO:0008762">
    <property type="term" value="F:UDP-N-acetylmuramate dehydrogenase activity"/>
    <property type="evidence" value="ECO:0007669"/>
    <property type="project" value="UniProtKB-UniRule"/>
</dbReference>
<keyword evidence="7 19" id="KW-0963">Cytoplasm</keyword>
<dbReference type="Pfam" id="PF02873">
    <property type="entry name" value="MurB_C"/>
    <property type="match status" value="1"/>
</dbReference>
<dbReference type="InterPro" id="IPR011601">
    <property type="entry name" value="MurB_C"/>
</dbReference>
<keyword evidence="10 19" id="KW-0274">FAD</keyword>
<keyword evidence="13 19" id="KW-0573">Peptidoglycan synthesis</keyword>
<feature type="domain" description="FAD-binding PCMH-type" evidence="20">
    <location>
        <begin position="19"/>
        <end position="190"/>
    </location>
</feature>
<keyword evidence="16 19" id="KW-0961">Cell wall biogenesis/degradation</keyword>
<feature type="active site" description="Proton donor" evidence="19">
    <location>
        <position position="219"/>
    </location>
</feature>
<keyword evidence="8 19" id="KW-0132">Cell division</keyword>
<evidence type="ECO:0000256" key="6">
    <source>
        <dbReference type="ARBA" id="ARBA00015188"/>
    </source>
</evidence>
<dbReference type="PROSITE" id="PS51387">
    <property type="entry name" value="FAD_PCMH"/>
    <property type="match status" value="1"/>
</dbReference>
<evidence type="ECO:0000259" key="20">
    <source>
        <dbReference type="PROSITE" id="PS51387"/>
    </source>
</evidence>
<dbReference type="Pfam" id="PF01565">
    <property type="entry name" value="FAD_binding_4"/>
    <property type="match status" value="1"/>
</dbReference>
<keyword evidence="9 19" id="KW-0285">Flavoprotein</keyword>
<evidence type="ECO:0000256" key="10">
    <source>
        <dbReference type="ARBA" id="ARBA00022827"/>
    </source>
</evidence>
<dbReference type="GO" id="GO:0009252">
    <property type="term" value="P:peptidoglycan biosynthetic process"/>
    <property type="evidence" value="ECO:0007669"/>
    <property type="project" value="UniProtKB-UniRule"/>
</dbReference>
<dbReference type="PANTHER" id="PTHR21071:SF4">
    <property type="entry name" value="UDP-N-ACETYLENOLPYRUVOYLGLUCOSAMINE REDUCTASE"/>
    <property type="match status" value="1"/>
</dbReference>
<comment type="subcellular location">
    <subcellularLocation>
        <location evidence="3 19">Cytoplasm</location>
    </subcellularLocation>
</comment>
<evidence type="ECO:0000256" key="8">
    <source>
        <dbReference type="ARBA" id="ARBA00022618"/>
    </source>
</evidence>
<comment type="function">
    <text evidence="2 19">Cell wall formation.</text>
</comment>
<dbReference type="GO" id="GO:0008360">
    <property type="term" value="P:regulation of cell shape"/>
    <property type="evidence" value="ECO:0007669"/>
    <property type="project" value="UniProtKB-KW"/>
</dbReference>
<dbReference type="InterPro" id="IPR016169">
    <property type="entry name" value="FAD-bd_PCMH_sub2"/>
</dbReference>
<evidence type="ECO:0000256" key="14">
    <source>
        <dbReference type="ARBA" id="ARBA00023002"/>
    </source>
</evidence>
<dbReference type="Gene3D" id="3.90.78.10">
    <property type="entry name" value="UDP-N-acetylenolpyruvoylglucosamine reductase, C-terminal domain"/>
    <property type="match status" value="1"/>
</dbReference>
<keyword evidence="11 19" id="KW-0521">NADP</keyword>
<dbReference type="InterPro" id="IPR036635">
    <property type="entry name" value="MurB_C_sf"/>
</dbReference>
<evidence type="ECO:0000313" key="21">
    <source>
        <dbReference type="EMBL" id="SHJ13806.1"/>
    </source>
</evidence>
<dbReference type="GO" id="GO:0005829">
    <property type="term" value="C:cytosol"/>
    <property type="evidence" value="ECO:0007669"/>
    <property type="project" value="TreeGrafter"/>
</dbReference>
<dbReference type="SUPFAM" id="SSF56176">
    <property type="entry name" value="FAD-binding/transporter-associated domain-like"/>
    <property type="match status" value="1"/>
</dbReference>
<comment type="pathway">
    <text evidence="4 19">Cell wall biogenesis; peptidoglycan biosynthesis.</text>
</comment>
<evidence type="ECO:0000256" key="15">
    <source>
        <dbReference type="ARBA" id="ARBA00023306"/>
    </source>
</evidence>
<dbReference type="EMBL" id="FQZR01000003">
    <property type="protein sequence ID" value="SHJ13806.1"/>
    <property type="molecule type" value="Genomic_DNA"/>
</dbReference>
<dbReference type="InterPro" id="IPR016166">
    <property type="entry name" value="FAD-bd_PCMH"/>
</dbReference>
<comment type="similarity">
    <text evidence="19">Belongs to the MurB family.</text>
</comment>
<dbReference type="NCBIfam" id="TIGR00179">
    <property type="entry name" value="murB"/>
    <property type="match status" value="1"/>
</dbReference>
<accession>A0A8G2C9R2</accession>
<dbReference type="AlphaFoldDB" id="A0A8G2C9R2"/>
<dbReference type="UniPathway" id="UPA00219"/>
<feature type="active site" evidence="19">
    <location>
        <position position="167"/>
    </location>
</feature>
<organism evidence="21 22">
    <name type="scientific">Halodesulfovibrio aestuarii</name>
    <dbReference type="NCBI Taxonomy" id="126333"/>
    <lineage>
        <taxon>Bacteria</taxon>
        <taxon>Pseudomonadati</taxon>
        <taxon>Thermodesulfobacteriota</taxon>
        <taxon>Desulfovibrionia</taxon>
        <taxon>Desulfovibrionales</taxon>
        <taxon>Desulfovibrionaceae</taxon>
        <taxon>Halodesulfovibrio</taxon>
    </lineage>
</organism>
<sequence>MAITVHPSFSFSERTTLRMGGSALAEVVLTHTDDCEQLSDILLSLGGEPLVIGRGSNLLAKDGELPVVIVNPAITTEPVCVEETDETVTVHVGAGYRLPRFLNWCATHGYAGLEGLAGVPGTVGGAVAMNAGSYGCEVVDCLDSVEVFIKKIGTAVFKKTDVVLQYRHFSIPTVNDQPVILSSVFRLNKKDPQEIKKVIDDNLTRKKATQPVSAHSAGCVFKNPAEGVSAGMLLDQCGFKGKIYGGVAFSPLHANFLVNVNNGTSKEAFELLHIAQQTVLDVSGYSLELEVKVIG</sequence>
<evidence type="ECO:0000256" key="7">
    <source>
        <dbReference type="ARBA" id="ARBA00022490"/>
    </source>
</evidence>
<evidence type="ECO:0000256" key="4">
    <source>
        <dbReference type="ARBA" id="ARBA00004752"/>
    </source>
</evidence>
<dbReference type="InterPro" id="IPR016167">
    <property type="entry name" value="FAD-bd_PCMH_sub1"/>
</dbReference>
<dbReference type="InterPro" id="IPR036318">
    <property type="entry name" value="FAD-bd_PCMH-like_sf"/>
</dbReference>
<dbReference type="RefSeq" id="WP_020000273.1">
    <property type="nucleotide sequence ID" value="NZ_CP192217.1"/>
</dbReference>
<comment type="catalytic activity">
    <reaction evidence="18 19">
        <text>UDP-N-acetyl-alpha-D-muramate + NADP(+) = UDP-N-acetyl-3-O-(1-carboxyvinyl)-alpha-D-glucosamine + NADPH + H(+)</text>
        <dbReference type="Rhea" id="RHEA:12248"/>
        <dbReference type="ChEBI" id="CHEBI:15378"/>
        <dbReference type="ChEBI" id="CHEBI:57783"/>
        <dbReference type="ChEBI" id="CHEBI:58349"/>
        <dbReference type="ChEBI" id="CHEBI:68483"/>
        <dbReference type="ChEBI" id="CHEBI:70757"/>
        <dbReference type="EC" id="1.3.1.98"/>
    </reaction>
</comment>
<name>A0A8G2C9R2_9BACT</name>
<proteinExistence type="inferred from homology"/>
<evidence type="ECO:0000256" key="5">
    <source>
        <dbReference type="ARBA" id="ARBA00012518"/>
    </source>
</evidence>
<evidence type="ECO:0000256" key="19">
    <source>
        <dbReference type="HAMAP-Rule" id="MF_00037"/>
    </source>
</evidence>
<keyword evidence="14 19" id="KW-0560">Oxidoreductase</keyword>
<evidence type="ECO:0000256" key="9">
    <source>
        <dbReference type="ARBA" id="ARBA00022630"/>
    </source>
</evidence>
<keyword evidence="12 19" id="KW-0133">Cell shape</keyword>
<dbReference type="GO" id="GO:0071555">
    <property type="term" value="P:cell wall organization"/>
    <property type="evidence" value="ECO:0007669"/>
    <property type="project" value="UniProtKB-KW"/>
</dbReference>
<evidence type="ECO:0000256" key="18">
    <source>
        <dbReference type="ARBA" id="ARBA00048914"/>
    </source>
</evidence>
<dbReference type="PANTHER" id="PTHR21071">
    <property type="entry name" value="UDP-N-ACETYLENOLPYRUVOYLGLUCOSAMINE REDUCTASE"/>
    <property type="match status" value="1"/>
</dbReference>
<evidence type="ECO:0000256" key="1">
    <source>
        <dbReference type="ARBA" id="ARBA00001974"/>
    </source>
</evidence>
<protein>
    <recommendedName>
        <fullName evidence="6 19">UDP-N-acetylenolpyruvoylglucosamine reductase</fullName>
        <ecNumber evidence="5 19">1.3.1.98</ecNumber>
    </recommendedName>
    <alternativeName>
        <fullName evidence="17 19">UDP-N-acetylmuramate dehydrogenase</fullName>
    </alternativeName>
</protein>
<dbReference type="GO" id="GO:0051301">
    <property type="term" value="P:cell division"/>
    <property type="evidence" value="ECO:0007669"/>
    <property type="project" value="UniProtKB-KW"/>
</dbReference>
<dbReference type="InterPro" id="IPR006094">
    <property type="entry name" value="Oxid_FAD_bind_N"/>
</dbReference>
<dbReference type="GO" id="GO:0071949">
    <property type="term" value="F:FAD binding"/>
    <property type="evidence" value="ECO:0007669"/>
    <property type="project" value="InterPro"/>
</dbReference>
<dbReference type="Proteomes" id="UP000184001">
    <property type="component" value="Unassembled WGS sequence"/>
</dbReference>
<evidence type="ECO:0000256" key="11">
    <source>
        <dbReference type="ARBA" id="ARBA00022857"/>
    </source>
</evidence>
<evidence type="ECO:0000256" key="3">
    <source>
        <dbReference type="ARBA" id="ARBA00004496"/>
    </source>
</evidence>
<evidence type="ECO:0000313" key="22">
    <source>
        <dbReference type="Proteomes" id="UP000184001"/>
    </source>
</evidence>
<evidence type="ECO:0000256" key="13">
    <source>
        <dbReference type="ARBA" id="ARBA00022984"/>
    </source>
</evidence>
<gene>
    <name evidence="19" type="primary">murB</name>
    <name evidence="21" type="ORF">SAMN05660830_01762</name>
</gene>
<dbReference type="HAMAP" id="MF_00037">
    <property type="entry name" value="MurB"/>
    <property type="match status" value="1"/>
</dbReference>
<comment type="caution">
    <text evidence="21">The sequence shown here is derived from an EMBL/GenBank/DDBJ whole genome shotgun (WGS) entry which is preliminary data.</text>
</comment>
<comment type="cofactor">
    <cofactor evidence="1 19">
        <name>FAD</name>
        <dbReference type="ChEBI" id="CHEBI:57692"/>
    </cofactor>
</comment>
<dbReference type="Gene3D" id="3.30.465.10">
    <property type="match status" value="1"/>
</dbReference>
<dbReference type="InterPro" id="IPR003170">
    <property type="entry name" value="MurB"/>
</dbReference>
<dbReference type="EC" id="1.3.1.98" evidence="5 19"/>
<dbReference type="Gene3D" id="3.30.43.10">
    <property type="entry name" value="Uridine Diphospho-n-acetylenolpyruvylglucosamine Reductase, domain 2"/>
    <property type="match status" value="1"/>
</dbReference>
<evidence type="ECO:0000256" key="17">
    <source>
        <dbReference type="ARBA" id="ARBA00031026"/>
    </source>
</evidence>
<reference evidence="21 22" key="1">
    <citation type="submission" date="2016-11" db="EMBL/GenBank/DDBJ databases">
        <authorList>
            <person name="Varghese N."/>
            <person name="Submissions S."/>
        </authorList>
    </citation>
    <scope>NUCLEOTIDE SEQUENCE [LARGE SCALE GENOMIC DNA]</scope>
    <source>
        <strain evidence="21 22">DSM 17919</strain>
    </source>
</reference>
<evidence type="ECO:0000256" key="12">
    <source>
        <dbReference type="ARBA" id="ARBA00022960"/>
    </source>
</evidence>
<evidence type="ECO:0000256" key="2">
    <source>
        <dbReference type="ARBA" id="ARBA00003921"/>
    </source>
</evidence>
<evidence type="ECO:0000256" key="16">
    <source>
        <dbReference type="ARBA" id="ARBA00023316"/>
    </source>
</evidence>
<keyword evidence="15 19" id="KW-0131">Cell cycle</keyword>
<feature type="active site" evidence="19">
    <location>
        <position position="290"/>
    </location>
</feature>